<feature type="compositionally biased region" description="Low complexity" evidence="3">
    <location>
        <begin position="1"/>
        <end position="23"/>
    </location>
</feature>
<dbReference type="InterPro" id="IPR003462">
    <property type="entry name" value="ODC_Mu_crystall"/>
</dbReference>
<dbReference type="PANTHER" id="PTHR13812">
    <property type="entry name" value="KETIMINE REDUCTASE MU-CRYSTALLIN"/>
    <property type="match status" value="1"/>
</dbReference>
<accession>A0ABY2QSB1</accession>
<dbReference type="SUPFAM" id="SSF51735">
    <property type="entry name" value="NAD(P)-binding Rossmann-fold domains"/>
    <property type="match status" value="1"/>
</dbReference>
<dbReference type="PANTHER" id="PTHR13812:SF19">
    <property type="entry name" value="KETIMINE REDUCTASE MU-CRYSTALLIN"/>
    <property type="match status" value="1"/>
</dbReference>
<dbReference type="Gene3D" id="3.40.50.720">
    <property type="entry name" value="NAD(P)-binding Rossmann-like Domain"/>
    <property type="match status" value="1"/>
</dbReference>
<dbReference type="Proteomes" id="UP000309667">
    <property type="component" value="Unassembled WGS sequence"/>
</dbReference>
<protein>
    <submittedName>
        <fullName evidence="4">Ornithine cyclodeaminase</fullName>
    </submittedName>
</protein>
<dbReference type="EMBL" id="STGT01000004">
    <property type="protein sequence ID" value="THV12767.1"/>
    <property type="molecule type" value="Genomic_DNA"/>
</dbReference>
<dbReference type="Gene3D" id="3.30.1780.10">
    <property type="entry name" value="ornithine cyclodeaminase, domain 1"/>
    <property type="match status" value="1"/>
</dbReference>
<name>A0ABY2QSB1_9HYPH</name>
<keyword evidence="2" id="KW-0520">NAD</keyword>
<reference evidence="4 5" key="1">
    <citation type="submission" date="2019-04" db="EMBL/GenBank/DDBJ databases">
        <title>Genome sequence of strain 7209-2.</title>
        <authorList>
            <person name="Gao J."/>
            <person name="Sun J."/>
        </authorList>
    </citation>
    <scope>NUCLEOTIDE SEQUENCE [LARGE SCALE GENOMIC DNA]</scope>
    <source>
        <strain evidence="4 5">7209-2</strain>
    </source>
</reference>
<dbReference type="InterPro" id="IPR036291">
    <property type="entry name" value="NAD(P)-bd_dom_sf"/>
</dbReference>
<organism evidence="4 5">
    <name type="scientific">Rhizobium rhizophilum</name>
    <dbReference type="NCBI Taxonomy" id="1850373"/>
    <lineage>
        <taxon>Bacteria</taxon>
        <taxon>Pseudomonadati</taxon>
        <taxon>Pseudomonadota</taxon>
        <taxon>Alphaproteobacteria</taxon>
        <taxon>Hyphomicrobiales</taxon>
        <taxon>Rhizobiaceae</taxon>
        <taxon>Rhizobium/Agrobacterium group</taxon>
        <taxon>Rhizobium</taxon>
    </lineage>
</organism>
<evidence type="ECO:0000256" key="1">
    <source>
        <dbReference type="ARBA" id="ARBA00008903"/>
    </source>
</evidence>
<gene>
    <name evidence="4" type="ORF">E9677_18810</name>
</gene>
<evidence type="ECO:0000256" key="3">
    <source>
        <dbReference type="SAM" id="MobiDB-lite"/>
    </source>
</evidence>
<sequence>MSPKSLPRLRLQPPSAPLSSPSDRSWERRGGSGHMPGNETNSILTSASLFSHVPTTPVLLDETRIVDCDCMLSVGEVHEVLDQAWADIRTGRASGAKSVMSLSEATFWQEAGYEIRPSEFTGERLGWKLSCLYGVNPRFAGVKVIGANAFNRVLGLPRSRSTFILMEKFSMQPLAIVDATRLSAGRTGAYASQVLRLCLAKADRINVFLFGAGPIAGAILASLAHSAGERIARVHVRARRLESAKALQASLSPKLPFEIVAVEDNRFLADADFVITATNSVSPVFADGELRRDACLLHLGGDEVPVETLRRILRQGHLGCDDLETVSRRNSQSLALQYSKAGTTLEALGPHLGILELSKTADWGLDPGSPVSVTCVGLPMLDLYVVAALYEKYLAAG</sequence>
<evidence type="ECO:0000313" key="4">
    <source>
        <dbReference type="EMBL" id="THV12767.1"/>
    </source>
</evidence>
<proteinExistence type="inferred from homology"/>
<keyword evidence="5" id="KW-1185">Reference proteome</keyword>
<dbReference type="InterPro" id="IPR023401">
    <property type="entry name" value="ODC_N"/>
</dbReference>
<evidence type="ECO:0000313" key="5">
    <source>
        <dbReference type="Proteomes" id="UP000309667"/>
    </source>
</evidence>
<feature type="region of interest" description="Disordered" evidence="3">
    <location>
        <begin position="1"/>
        <end position="41"/>
    </location>
</feature>
<dbReference type="Pfam" id="PF02423">
    <property type="entry name" value="OCD_Mu_crystall"/>
    <property type="match status" value="1"/>
</dbReference>
<comment type="caution">
    <text evidence="4">The sequence shown here is derived from an EMBL/GenBank/DDBJ whole genome shotgun (WGS) entry which is preliminary data.</text>
</comment>
<evidence type="ECO:0000256" key="2">
    <source>
        <dbReference type="ARBA" id="ARBA00023027"/>
    </source>
</evidence>
<comment type="similarity">
    <text evidence="1">Belongs to the ornithine cyclodeaminase/mu-crystallin family.</text>
</comment>